<feature type="region of interest" description="Disordered" evidence="7">
    <location>
        <begin position="1"/>
        <end position="54"/>
    </location>
</feature>
<keyword evidence="6" id="KW-0539">Nucleus</keyword>
<evidence type="ECO:0000256" key="5">
    <source>
        <dbReference type="ARBA" id="ARBA00023163"/>
    </source>
</evidence>
<feature type="compositionally biased region" description="Polar residues" evidence="7">
    <location>
        <begin position="45"/>
        <end position="54"/>
    </location>
</feature>
<keyword evidence="4" id="KW-0805">Transcription regulation</keyword>
<feature type="compositionally biased region" description="Basic and acidic residues" evidence="7">
    <location>
        <begin position="387"/>
        <end position="398"/>
    </location>
</feature>
<dbReference type="InterPro" id="IPR039040">
    <property type="entry name" value="NAB_fam"/>
</dbReference>
<dbReference type="Gene3D" id="1.20.120.2010">
    <property type="entry name" value="NAB conserved domain 2"/>
    <property type="match status" value="1"/>
</dbReference>
<dbReference type="GO" id="GO:0005634">
    <property type="term" value="C:nucleus"/>
    <property type="evidence" value="ECO:0007669"/>
    <property type="project" value="UniProtKB-SubCell"/>
</dbReference>
<dbReference type="Pfam" id="PF04904">
    <property type="entry name" value="SAM_NCD1"/>
    <property type="match status" value="1"/>
</dbReference>
<dbReference type="PANTHER" id="PTHR12623">
    <property type="entry name" value="NGFI-A BINDING PROTEIN"/>
    <property type="match status" value="1"/>
</dbReference>
<comment type="subcellular location">
    <subcellularLocation>
        <location evidence="1">Nucleus</location>
    </subcellularLocation>
</comment>
<comment type="similarity">
    <text evidence="2">Belongs to the NAB family.</text>
</comment>
<dbReference type="Proteomes" id="UP000582659">
    <property type="component" value="Unassembled WGS sequence"/>
</dbReference>
<feature type="domain" description="Nab N-terminal" evidence="8">
    <location>
        <begin position="58"/>
        <end position="134"/>
    </location>
</feature>
<dbReference type="PANTHER" id="PTHR12623:SF10">
    <property type="entry name" value="NGFI-A-BINDING PROTEIN HOMOLOG"/>
    <property type="match status" value="1"/>
</dbReference>
<evidence type="ECO:0000256" key="6">
    <source>
        <dbReference type="ARBA" id="ARBA00023242"/>
    </source>
</evidence>
<protein>
    <submittedName>
        <fullName evidence="10">(pine wood nematode) hypothetical protein</fullName>
    </submittedName>
</protein>
<sequence length="449" mass="49968">MREFFGVPAGASDLMDNPSTSKSTDPEGGEGRPPLPPPSSSIGSTENPIQRLTGMRSPTNLSEWQLQAILFKAKLVQYYDTFISLGGDDIDQIMASDENEFLEIMSLVGMAEKPLHVRRFQKTLAEFSADRLRFLNEQIPLIGFPPIPPTLLSTPETFYTAFQYLNPSSLPPDLSSFNITPYLTASLKEPSSSAKISLPRSVIQSPSLSFVPSPSQLPSTSKAISPRPPSPSSQIKPIQSLVKAEPQPSTSRLSVGSEPWRLSDTPILTEDDINKIRRHVDEVLRFEPELGPKQSKRQVQKHRRLMEVMKIPESDPTREPEFRKYSAIYGSSKRNPEKALTFHEVLINEAASQICLRRPPMLTMRDRLFALARSAVRNAGFPGLRFMRPEERKARGERSTTPQSGLSNRSECSTPCPEELTRSHTGSVEPSEETSGAPSPKRSRQKSPE</sequence>
<feature type="domain" description="NAB co-repressor" evidence="9">
    <location>
        <begin position="268"/>
        <end position="381"/>
    </location>
</feature>
<dbReference type="OrthoDB" id="10028556at2759"/>
<evidence type="ECO:0000256" key="4">
    <source>
        <dbReference type="ARBA" id="ARBA00023015"/>
    </source>
</evidence>
<dbReference type="GO" id="GO:0003712">
    <property type="term" value="F:transcription coregulator activity"/>
    <property type="evidence" value="ECO:0007669"/>
    <property type="project" value="InterPro"/>
</dbReference>
<evidence type="ECO:0000259" key="9">
    <source>
        <dbReference type="Pfam" id="PF04905"/>
    </source>
</evidence>
<evidence type="ECO:0000313" key="10">
    <source>
        <dbReference type="EMBL" id="CAD5216297.1"/>
    </source>
</evidence>
<dbReference type="SMR" id="A0A7I8WWX3"/>
<dbReference type="EMBL" id="CAJFCV020000002">
    <property type="protein sequence ID" value="CAG9099226.1"/>
    <property type="molecule type" value="Genomic_DNA"/>
</dbReference>
<evidence type="ECO:0000256" key="1">
    <source>
        <dbReference type="ARBA" id="ARBA00004123"/>
    </source>
</evidence>
<comment type="caution">
    <text evidence="10">The sequence shown here is derived from an EMBL/GenBank/DDBJ whole genome shotgun (WGS) entry which is preliminary data.</text>
</comment>
<dbReference type="GO" id="GO:0045892">
    <property type="term" value="P:negative regulation of DNA-templated transcription"/>
    <property type="evidence" value="ECO:0007669"/>
    <property type="project" value="InterPro"/>
</dbReference>
<dbReference type="InterPro" id="IPR006988">
    <property type="entry name" value="Nab_N"/>
</dbReference>
<keyword evidence="11" id="KW-1185">Reference proteome</keyword>
<gene>
    <name evidence="10" type="ORF">BXYJ_LOCUS4459</name>
</gene>
<accession>A0A7I8WWX3</accession>
<evidence type="ECO:0000256" key="7">
    <source>
        <dbReference type="SAM" id="MobiDB-lite"/>
    </source>
</evidence>
<feature type="compositionally biased region" description="Polar residues" evidence="7">
    <location>
        <begin position="399"/>
        <end position="413"/>
    </location>
</feature>
<evidence type="ECO:0000313" key="11">
    <source>
        <dbReference type="Proteomes" id="UP000659654"/>
    </source>
</evidence>
<feature type="compositionally biased region" description="Polar residues" evidence="7">
    <location>
        <begin position="208"/>
        <end position="220"/>
    </location>
</feature>
<evidence type="ECO:0000256" key="2">
    <source>
        <dbReference type="ARBA" id="ARBA00008864"/>
    </source>
</evidence>
<feature type="compositionally biased region" description="Polar residues" evidence="7">
    <location>
        <begin position="423"/>
        <end position="437"/>
    </location>
</feature>
<keyword evidence="5" id="KW-0804">Transcription</keyword>
<organism evidence="10 11">
    <name type="scientific">Bursaphelenchus xylophilus</name>
    <name type="common">Pinewood nematode worm</name>
    <name type="synonym">Aphelenchoides xylophilus</name>
    <dbReference type="NCBI Taxonomy" id="6326"/>
    <lineage>
        <taxon>Eukaryota</taxon>
        <taxon>Metazoa</taxon>
        <taxon>Ecdysozoa</taxon>
        <taxon>Nematoda</taxon>
        <taxon>Chromadorea</taxon>
        <taxon>Rhabditida</taxon>
        <taxon>Tylenchina</taxon>
        <taxon>Tylenchomorpha</taxon>
        <taxon>Aphelenchoidea</taxon>
        <taxon>Aphelenchoididae</taxon>
        <taxon>Bursaphelenchus</taxon>
    </lineage>
</organism>
<name>A0A7I8WWX3_BURXY</name>
<keyword evidence="3" id="KW-0678">Repressor</keyword>
<dbReference type="InterPro" id="IPR006989">
    <property type="entry name" value="NAB_co-repressor_dom"/>
</dbReference>
<reference evidence="10" key="1">
    <citation type="submission" date="2020-09" db="EMBL/GenBank/DDBJ databases">
        <authorList>
            <person name="Kikuchi T."/>
        </authorList>
    </citation>
    <scope>NUCLEOTIDE SEQUENCE</scope>
    <source>
        <strain evidence="10">Ka4C1</strain>
    </source>
</reference>
<dbReference type="Proteomes" id="UP000659654">
    <property type="component" value="Unassembled WGS sequence"/>
</dbReference>
<evidence type="ECO:0000256" key="3">
    <source>
        <dbReference type="ARBA" id="ARBA00022491"/>
    </source>
</evidence>
<dbReference type="AlphaFoldDB" id="A0A7I8WWX3"/>
<dbReference type="Pfam" id="PF04905">
    <property type="entry name" value="NCD2"/>
    <property type="match status" value="1"/>
</dbReference>
<feature type="region of interest" description="Disordered" evidence="7">
    <location>
        <begin position="208"/>
        <end position="258"/>
    </location>
</feature>
<proteinExistence type="inferred from homology"/>
<feature type="region of interest" description="Disordered" evidence="7">
    <location>
        <begin position="387"/>
        <end position="449"/>
    </location>
</feature>
<evidence type="ECO:0000259" key="8">
    <source>
        <dbReference type="Pfam" id="PF04904"/>
    </source>
</evidence>
<dbReference type="EMBL" id="CAJFDI010000002">
    <property type="protein sequence ID" value="CAD5216297.1"/>
    <property type="molecule type" value="Genomic_DNA"/>
</dbReference>
<dbReference type="InterPro" id="IPR038398">
    <property type="entry name" value="NCD2_sf"/>
</dbReference>